<feature type="region of interest" description="Disordered" evidence="1">
    <location>
        <begin position="1"/>
        <end position="163"/>
    </location>
</feature>
<name>A0A8H5ZR13_COCSA</name>
<feature type="region of interest" description="Disordered" evidence="1">
    <location>
        <begin position="294"/>
        <end position="329"/>
    </location>
</feature>
<feature type="compositionally biased region" description="Polar residues" evidence="1">
    <location>
        <begin position="91"/>
        <end position="104"/>
    </location>
</feature>
<reference evidence="2" key="1">
    <citation type="submission" date="2019-11" db="EMBL/GenBank/DDBJ databases">
        <title>Bipolaris sorokiniana Genome sequencing.</title>
        <authorList>
            <person name="Wang H."/>
        </authorList>
    </citation>
    <scope>NUCLEOTIDE SEQUENCE</scope>
</reference>
<evidence type="ECO:0000256" key="1">
    <source>
        <dbReference type="SAM" id="MobiDB-lite"/>
    </source>
</evidence>
<feature type="compositionally biased region" description="Basic and acidic residues" evidence="1">
    <location>
        <begin position="112"/>
        <end position="131"/>
    </location>
</feature>
<comment type="caution">
    <text evidence="2">The sequence shown here is derived from an EMBL/GenBank/DDBJ whole genome shotgun (WGS) entry which is preliminary data.</text>
</comment>
<evidence type="ECO:0008006" key="4">
    <source>
        <dbReference type="Google" id="ProtNLM"/>
    </source>
</evidence>
<gene>
    <name evidence="2" type="ORF">GGP41_002057</name>
</gene>
<feature type="compositionally biased region" description="Low complexity" evidence="1">
    <location>
        <begin position="311"/>
        <end position="322"/>
    </location>
</feature>
<accession>A0A8H5ZR13</accession>
<protein>
    <recommendedName>
        <fullName evidence="4">Glycosyltransferase family 1 protein</fullName>
    </recommendedName>
</protein>
<feature type="compositionally biased region" description="Basic and acidic residues" evidence="1">
    <location>
        <begin position="77"/>
        <end position="90"/>
    </location>
</feature>
<dbReference type="Proteomes" id="UP000624244">
    <property type="component" value="Unassembled WGS sequence"/>
</dbReference>
<dbReference type="AlphaFoldDB" id="A0A8H5ZR13"/>
<dbReference type="EMBL" id="WNKQ01000002">
    <property type="protein sequence ID" value="KAF5853509.1"/>
    <property type="molecule type" value="Genomic_DNA"/>
</dbReference>
<evidence type="ECO:0000313" key="3">
    <source>
        <dbReference type="Proteomes" id="UP000624244"/>
    </source>
</evidence>
<evidence type="ECO:0000313" key="2">
    <source>
        <dbReference type="EMBL" id="KAF5853509.1"/>
    </source>
</evidence>
<proteinExistence type="predicted"/>
<feature type="compositionally biased region" description="Polar residues" evidence="1">
    <location>
        <begin position="140"/>
        <end position="156"/>
    </location>
</feature>
<sequence length="504" mass="54312">MTEINTLSESGHEETPNVTDTEASASLHEDSFDEESAGEDTPRESIDLDNICLPEYTQLVTNEERTIDTEEVQNIKSRVEDQSPECENHPTQRSLSSAYEDNQGQPPPSPAYEEHQTQRADLPIHEDHDSQRSLQRPLESHNQSGDVQQGRFSSDHTPIGEGAPLVHPISASHVRYHHLTDPIVAENNAGVCSCSILHDRPAAWLAKKKNTPLSSLAAAVLTKEGLLEAKELRLNMNQANDDARITRDTDMKRDPTDPISGALLGCYDVVGGIMLGLAEGPIELGKQASPLFHASHSAKESSSQTEEEPKSTSAPSASSSSSKSKRIPHAAGKVALGTAKGLGRVVTTSLKSPALIMHGVTRGFHNLPKTYGEEVRVYEDVTGLRSGLLVSAKSFGHGLGDGIRDFATKPIDGAEKNGIIGFSAGLVTGIANLAFKPAAGACGLIGYSSVGVYKAIQKIGAPKIEDPAEAMRKVGEAEYQQVSDADKLFIVRLWCQIHMRIRID</sequence>
<organism evidence="2 3">
    <name type="scientific">Cochliobolus sativus</name>
    <name type="common">Common root rot and spot blotch fungus</name>
    <name type="synonym">Bipolaris sorokiniana</name>
    <dbReference type="NCBI Taxonomy" id="45130"/>
    <lineage>
        <taxon>Eukaryota</taxon>
        <taxon>Fungi</taxon>
        <taxon>Dikarya</taxon>
        <taxon>Ascomycota</taxon>
        <taxon>Pezizomycotina</taxon>
        <taxon>Dothideomycetes</taxon>
        <taxon>Pleosporomycetidae</taxon>
        <taxon>Pleosporales</taxon>
        <taxon>Pleosporineae</taxon>
        <taxon>Pleosporaceae</taxon>
        <taxon>Bipolaris</taxon>
    </lineage>
</organism>